<keyword evidence="1" id="KW-0902">Two-component regulatory system</keyword>
<protein>
    <submittedName>
        <fullName evidence="5">DNA-binding response regulator</fullName>
    </submittedName>
</protein>
<dbReference type="SMART" id="SM00448">
    <property type="entry name" value="REC"/>
    <property type="match status" value="1"/>
</dbReference>
<evidence type="ECO:0000313" key="5">
    <source>
        <dbReference type="EMBL" id="OFC70009.1"/>
    </source>
</evidence>
<organism evidence="5 6">
    <name type="scientific">Alteromonas confluentis</name>
    <dbReference type="NCBI Taxonomy" id="1656094"/>
    <lineage>
        <taxon>Bacteria</taxon>
        <taxon>Pseudomonadati</taxon>
        <taxon>Pseudomonadota</taxon>
        <taxon>Gammaproteobacteria</taxon>
        <taxon>Alteromonadales</taxon>
        <taxon>Alteromonadaceae</taxon>
        <taxon>Alteromonas/Salinimonas group</taxon>
        <taxon>Alteromonas</taxon>
    </lineage>
</organism>
<dbReference type="InterPro" id="IPR011006">
    <property type="entry name" value="CheY-like_superfamily"/>
</dbReference>
<dbReference type="STRING" id="1656094.BFC18_15640"/>
<dbReference type="EMBL" id="MDHN01000032">
    <property type="protein sequence ID" value="OFC70009.1"/>
    <property type="molecule type" value="Genomic_DNA"/>
</dbReference>
<reference evidence="5 6" key="1">
    <citation type="submission" date="2016-08" db="EMBL/GenBank/DDBJ databases">
        <authorList>
            <person name="Seilhamer J.J."/>
        </authorList>
    </citation>
    <scope>NUCLEOTIDE SEQUENCE [LARGE SCALE GENOMIC DNA]</scope>
    <source>
        <strain evidence="5 6">KCTC 42603</strain>
    </source>
</reference>
<dbReference type="PROSITE" id="PS50930">
    <property type="entry name" value="HTH_LYTTR"/>
    <property type="match status" value="1"/>
</dbReference>
<dbReference type="SUPFAM" id="SSF52172">
    <property type="entry name" value="CheY-like"/>
    <property type="match status" value="1"/>
</dbReference>
<evidence type="ECO:0000259" key="4">
    <source>
        <dbReference type="PROSITE" id="PS50930"/>
    </source>
</evidence>
<dbReference type="PANTHER" id="PTHR37299">
    <property type="entry name" value="TRANSCRIPTIONAL REGULATOR-RELATED"/>
    <property type="match status" value="1"/>
</dbReference>
<dbReference type="Gene3D" id="3.40.50.2300">
    <property type="match status" value="1"/>
</dbReference>
<dbReference type="Pfam" id="PF00072">
    <property type="entry name" value="Response_reg"/>
    <property type="match status" value="1"/>
</dbReference>
<dbReference type="InterPro" id="IPR001789">
    <property type="entry name" value="Sig_transdc_resp-reg_receiver"/>
</dbReference>
<evidence type="ECO:0000256" key="1">
    <source>
        <dbReference type="ARBA" id="ARBA00023012"/>
    </source>
</evidence>
<comment type="caution">
    <text evidence="5">The sequence shown here is derived from an EMBL/GenBank/DDBJ whole genome shotgun (WGS) entry which is preliminary data.</text>
</comment>
<evidence type="ECO:0000313" key="6">
    <source>
        <dbReference type="Proteomes" id="UP000175691"/>
    </source>
</evidence>
<dbReference type="InterPro" id="IPR046947">
    <property type="entry name" value="LytR-like"/>
</dbReference>
<dbReference type="Proteomes" id="UP000175691">
    <property type="component" value="Unassembled WGS sequence"/>
</dbReference>
<keyword evidence="5" id="KW-0238">DNA-binding</keyword>
<evidence type="ECO:0000259" key="3">
    <source>
        <dbReference type="PROSITE" id="PS50110"/>
    </source>
</evidence>
<gene>
    <name evidence="5" type="ORF">BFC18_15640</name>
</gene>
<dbReference type="SMART" id="SM00850">
    <property type="entry name" value="LytTR"/>
    <property type="match status" value="1"/>
</dbReference>
<accession>A0A1E7Z911</accession>
<feature type="modified residue" description="4-aspartylphosphate" evidence="2">
    <location>
        <position position="56"/>
    </location>
</feature>
<dbReference type="Pfam" id="PF04397">
    <property type="entry name" value="LytTR"/>
    <property type="match status" value="1"/>
</dbReference>
<dbReference type="AlphaFoldDB" id="A0A1E7Z911"/>
<evidence type="ECO:0000256" key="2">
    <source>
        <dbReference type="PROSITE-ProRule" id="PRU00169"/>
    </source>
</evidence>
<proteinExistence type="predicted"/>
<feature type="domain" description="Response regulatory" evidence="3">
    <location>
        <begin position="5"/>
        <end position="118"/>
    </location>
</feature>
<dbReference type="GO" id="GO:0000156">
    <property type="term" value="F:phosphorelay response regulator activity"/>
    <property type="evidence" value="ECO:0007669"/>
    <property type="project" value="InterPro"/>
</dbReference>
<dbReference type="GO" id="GO:0003677">
    <property type="term" value="F:DNA binding"/>
    <property type="evidence" value="ECO:0007669"/>
    <property type="project" value="UniProtKB-KW"/>
</dbReference>
<dbReference type="OrthoDB" id="236568at2"/>
<keyword evidence="2" id="KW-0597">Phosphoprotein</keyword>
<dbReference type="InterPro" id="IPR007492">
    <property type="entry name" value="LytTR_DNA-bd_dom"/>
</dbReference>
<sequence>MQPIKTLLVDDEFSAIEGLRIRLAQFPAIEIIGEATSVNEALAFINKCMPDLIFLDIEMPGQSGFELVKALQPETYPAIIFVTAYHQHAIRAFEVRAVDYLLKPIKMARLQESVARVEENIALKSSKATMLATRESMNSPTLAHKVMNDSCAVPTEGYYVDKEKLVIQDGRSPTALVPFTDVFWVDAAGDYMCVHTCSDTYVMRARLKNLLHDTLPDEFVQIHKSTIVNLRHIQQLEALRNSEFNVQLANGKMLKASRTYSKELKAAILNKKRI</sequence>
<name>A0A1E7Z911_9ALTE</name>
<dbReference type="PANTHER" id="PTHR37299:SF1">
    <property type="entry name" value="STAGE 0 SPORULATION PROTEIN A HOMOLOG"/>
    <property type="match status" value="1"/>
</dbReference>
<feature type="domain" description="HTH LytTR-type" evidence="4">
    <location>
        <begin position="176"/>
        <end position="270"/>
    </location>
</feature>
<dbReference type="Gene3D" id="2.40.50.1020">
    <property type="entry name" value="LytTr DNA-binding domain"/>
    <property type="match status" value="1"/>
</dbReference>
<dbReference type="RefSeq" id="WP_070126257.1">
    <property type="nucleotide sequence ID" value="NZ_MDHN01000032.1"/>
</dbReference>
<dbReference type="PROSITE" id="PS50110">
    <property type="entry name" value="RESPONSE_REGULATORY"/>
    <property type="match status" value="1"/>
</dbReference>
<keyword evidence="6" id="KW-1185">Reference proteome</keyword>